<evidence type="ECO:0000313" key="11">
    <source>
        <dbReference type="EMBL" id="CAD8055517.1"/>
    </source>
</evidence>
<keyword evidence="4 8" id="KW-0863">Zinc-finger</keyword>
<comment type="caution">
    <text evidence="11">The sequence shown here is derived from an EMBL/GenBank/DDBJ whole genome shotgun (WGS) entry which is preliminary data.</text>
</comment>
<evidence type="ECO:0000256" key="8">
    <source>
        <dbReference type="PROSITE-ProRule" id="PRU00175"/>
    </source>
</evidence>
<dbReference type="OrthoDB" id="9984778at2759"/>
<feature type="transmembrane region" description="Helical" evidence="9">
    <location>
        <begin position="288"/>
        <end position="312"/>
    </location>
</feature>
<keyword evidence="12" id="KW-1185">Reference proteome</keyword>
<keyword evidence="2 9" id="KW-0812">Transmembrane</keyword>
<dbReference type="PROSITE" id="PS50089">
    <property type="entry name" value="ZF_RING_2"/>
    <property type="match status" value="1"/>
</dbReference>
<evidence type="ECO:0000256" key="4">
    <source>
        <dbReference type="ARBA" id="ARBA00022771"/>
    </source>
</evidence>
<protein>
    <recommendedName>
        <fullName evidence="10">RING-type domain-containing protein</fullName>
    </recommendedName>
</protein>
<keyword evidence="5" id="KW-0862">Zinc</keyword>
<dbReference type="InterPro" id="IPR001841">
    <property type="entry name" value="Znf_RING"/>
</dbReference>
<comment type="subcellular location">
    <subcellularLocation>
        <location evidence="1">Membrane</location>
    </subcellularLocation>
</comment>
<dbReference type="PANTHER" id="PTHR46539">
    <property type="entry name" value="E3 UBIQUITIN-PROTEIN LIGASE ATL42"/>
    <property type="match status" value="1"/>
</dbReference>
<dbReference type="Proteomes" id="UP000692954">
    <property type="component" value="Unassembled WGS sequence"/>
</dbReference>
<keyword evidence="7 9" id="KW-0472">Membrane</keyword>
<evidence type="ECO:0000259" key="10">
    <source>
        <dbReference type="PROSITE" id="PS50089"/>
    </source>
</evidence>
<dbReference type="Pfam" id="PF13639">
    <property type="entry name" value="zf-RING_2"/>
    <property type="match status" value="1"/>
</dbReference>
<evidence type="ECO:0000313" key="12">
    <source>
        <dbReference type="Proteomes" id="UP000692954"/>
    </source>
</evidence>
<keyword evidence="6 9" id="KW-1133">Transmembrane helix</keyword>
<feature type="domain" description="RING-type" evidence="10">
    <location>
        <begin position="359"/>
        <end position="400"/>
    </location>
</feature>
<evidence type="ECO:0000256" key="2">
    <source>
        <dbReference type="ARBA" id="ARBA00022692"/>
    </source>
</evidence>
<organism evidence="11 12">
    <name type="scientific">Paramecium sonneborni</name>
    <dbReference type="NCBI Taxonomy" id="65129"/>
    <lineage>
        <taxon>Eukaryota</taxon>
        <taxon>Sar</taxon>
        <taxon>Alveolata</taxon>
        <taxon>Ciliophora</taxon>
        <taxon>Intramacronucleata</taxon>
        <taxon>Oligohymenophorea</taxon>
        <taxon>Peniculida</taxon>
        <taxon>Parameciidae</taxon>
        <taxon>Paramecium</taxon>
    </lineage>
</organism>
<evidence type="ECO:0000256" key="6">
    <source>
        <dbReference type="ARBA" id="ARBA00022989"/>
    </source>
</evidence>
<accession>A0A8S1KL83</accession>
<name>A0A8S1KL83_9CILI</name>
<dbReference type="GO" id="GO:0008270">
    <property type="term" value="F:zinc ion binding"/>
    <property type="evidence" value="ECO:0007669"/>
    <property type="project" value="UniProtKB-KW"/>
</dbReference>
<sequence length="463" mass="53614">MFLILIDFVVNQKIEQNYQKVIGIQVFQIRNLTINGLSEKQKISIALKHNDGEIPILLLCHNKPNVNMSMDYDSISKEQCQYDVNAYEVRNKKQVFSLQGKQILGKFHRNFNIYEFQDVGLFVGAISKLQSSYSIHAEIQSIYACSKECRNGGSCFYGICECLQGAFSDDCSLQGLNILEQQALSSNYLYYLDINQVNGSNFLRILSNSIPLRLQCYADKPQINHGTQIFTNLIQLDHERIEYCKTITIQVQDQMKVQQIPYYLFTILDQNNVEILENNFEDSGLSKIMLILFIPLSMLLLLFLICCCSKLLKNKENLQNQQLQTELVPNYVDLYMPTFKFQEIRETDLVNINTDNQYCSICLERFDLLNNVKITYCKHLYHTKCLKLWIEKIKICPLCRAPLDEQTIISMQPSKSMTLIDQISNKSSNKFKPSVGSISSFNNQITNKFQNLNYQRSFVCIDQ</sequence>
<evidence type="ECO:0000256" key="9">
    <source>
        <dbReference type="SAM" id="Phobius"/>
    </source>
</evidence>
<evidence type="ECO:0000256" key="5">
    <source>
        <dbReference type="ARBA" id="ARBA00022833"/>
    </source>
</evidence>
<gene>
    <name evidence="11" type="ORF">PSON_ATCC_30995.1.T0090283</name>
</gene>
<dbReference type="AlphaFoldDB" id="A0A8S1KL83"/>
<dbReference type="EMBL" id="CAJJDN010000009">
    <property type="protein sequence ID" value="CAD8055517.1"/>
    <property type="molecule type" value="Genomic_DNA"/>
</dbReference>
<keyword evidence="3" id="KW-0479">Metal-binding</keyword>
<proteinExistence type="predicted"/>
<dbReference type="GO" id="GO:0016020">
    <property type="term" value="C:membrane"/>
    <property type="evidence" value="ECO:0007669"/>
    <property type="project" value="UniProtKB-SubCell"/>
</dbReference>
<dbReference type="SMART" id="SM00184">
    <property type="entry name" value="RING"/>
    <property type="match status" value="1"/>
</dbReference>
<evidence type="ECO:0000256" key="3">
    <source>
        <dbReference type="ARBA" id="ARBA00022723"/>
    </source>
</evidence>
<evidence type="ECO:0000256" key="7">
    <source>
        <dbReference type="ARBA" id="ARBA00023136"/>
    </source>
</evidence>
<evidence type="ECO:0000256" key="1">
    <source>
        <dbReference type="ARBA" id="ARBA00004370"/>
    </source>
</evidence>
<dbReference type="PANTHER" id="PTHR46539:SF1">
    <property type="entry name" value="E3 UBIQUITIN-PROTEIN LIGASE ATL42"/>
    <property type="match status" value="1"/>
</dbReference>
<reference evidence="11" key="1">
    <citation type="submission" date="2021-01" db="EMBL/GenBank/DDBJ databases">
        <authorList>
            <consortium name="Genoscope - CEA"/>
            <person name="William W."/>
        </authorList>
    </citation>
    <scope>NUCLEOTIDE SEQUENCE</scope>
</reference>